<gene>
    <name evidence="3" type="ORF">SAMN05216323_106014</name>
</gene>
<accession>A0A1G6QE52</accession>
<organism evidence="3 4">
    <name type="scientific">Williamwhitmania taraxaci</name>
    <dbReference type="NCBI Taxonomy" id="1640674"/>
    <lineage>
        <taxon>Bacteria</taxon>
        <taxon>Pseudomonadati</taxon>
        <taxon>Bacteroidota</taxon>
        <taxon>Bacteroidia</taxon>
        <taxon>Bacteroidales</taxon>
        <taxon>Williamwhitmaniaceae</taxon>
        <taxon>Williamwhitmania</taxon>
    </lineage>
</organism>
<sequence length="342" mass="37955">MIFNDKIKFIPQLRELLSSANNICIVTHANPDGDALGSSLGLYHLLKEHQKSIKVVIPDRVPDFLKWLPGSNEVIVAYDNKELMEMAMAEADLVFCLDFNQLNRVNGVTEALTKTPGKRILIDHHPEPDNDFFLGLSMTSSSSTAELIFEVCEELGLTKNLGKDAASCIYTGIMTDTGSFSYAIGRGRTFEVLAHLIDAGIEKDKIHSLVFDSFSEQRMRLMGYCLKDKMVVISQLRTAYISLSAAEIKLFNHKVGDTEGFVNLPLSISGIVFSVFFSERDGVIKMSLRSRGNFAVNDFAKKYYGGGGHRNAAGGKSLLPLQETIAQFEQYLKEYEAELTNA</sequence>
<dbReference type="GO" id="GO:0003676">
    <property type="term" value="F:nucleic acid binding"/>
    <property type="evidence" value="ECO:0007669"/>
    <property type="project" value="InterPro"/>
</dbReference>
<dbReference type="InterPro" id="IPR003156">
    <property type="entry name" value="DHHA1_dom"/>
</dbReference>
<dbReference type="InterPro" id="IPR001667">
    <property type="entry name" value="DDH_dom"/>
</dbReference>
<dbReference type="SUPFAM" id="SSF64182">
    <property type="entry name" value="DHH phosphoesterases"/>
    <property type="match status" value="1"/>
</dbReference>
<dbReference type="Gene3D" id="3.90.1640.10">
    <property type="entry name" value="inorganic pyrophosphatase (n-terminal core)"/>
    <property type="match status" value="1"/>
</dbReference>
<dbReference type="Proteomes" id="UP000199452">
    <property type="component" value="Unassembled WGS sequence"/>
</dbReference>
<dbReference type="EMBL" id="FMYP01000060">
    <property type="protein sequence ID" value="SDC90204.1"/>
    <property type="molecule type" value="Genomic_DNA"/>
</dbReference>
<feature type="domain" description="DDH" evidence="1">
    <location>
        <begin position="22"/>
        <end position="173"/>
    </location>
</feature>
<evidence type="ECO:0000259" key="2">
    <source>
        <dbReference type="Pfam" id="PF02272"/>
    </source>
</evidence>
<dbReference type="RefSeq" id="WP_092439938.1">
    <property type="nucleotide sequence ID" value="NZ_FMYP01000060.1"/>
</dbReference>
<evidence type="ECO:0000313" key="4">
    <source>
        <dbReference type="Proteomes" id="UP000199452"/>
    </source>
</evidence>
<proteinExistence type="predicted"/>
<dbReference type="PANTHER" id="PTHR47618:SF1">
    <property type="entry name" value="BIFUNCTIONAL OLIGORIBONUCLEASE AND PAP PHOSPHATASE NRNA"/>
    <property type="match status" value="1"/>
</dbReference>
<dbReference type="OrthoDB" id="9803668at2"/>
<dbReference type="Pfam" id="PF02272">
    <property type="entry name" value="DHHA1"/>
    <property type="match status" value="1"/>
</dbReference>
<dbReference type="PANTHER" id="PTHR47618">
    <property type="entry name" value="BIFUNCTIONAL OLIGORIBONUCLEASE AND PAP PHOSPHATASE NRNA"/>
    <property type="match status" value="1"/>
</dbReference>
<evidence type="ECO:0000313" key="3">
    <source>
        <dbReference type="EMBL" id="SDC90204.1"/>
    </source>
</evidence>
<keyword evidence="4" id="KW-1185">Reference proteome</keyword>
<dbReference type="Pfam" id="PF01368">
    <property type="entry name" value="DHH"/>
    <property type="match status" value="1"/>
</dbReference>
<reference evidence="3 4" key="1">
    <citation type="submission" date="2016-09" db="EMBL/GenBank/DDBJ databases">
        <authorList>
            <person name="Capua I."/>
            <person name="De Benedictis P."/>
            <person name="Joannis T."/>
            <person name="Lombin L.H."/>
            <person name="Cattoli G."/>
        </authorList>
    </citation>
    <scope>NUCLEOTIDE SEQUENCE [LARGE SCALE GENOMIC DNA]</scope>
    <source>
        <strain evidence="3 4">A7P-90m</strain>
    </source>
</reference>
<dbReference type="Gene3D" id="3.10.310.30">
    <property type="match status" value="1"/>
</dbReference>
<evidence type="ECO:0000259" key="1">
    <source>
        <dbReference type="Pfam" id="PF01368"/>
    </source>
</evidence>
<protein>
    <submittedName>
        <fullName evidence="3">Phosphoesterase RecJ domain-containing protein</fullName>
    </submittedName>
</protein>
<dbReference type="InterPro" id="IPR051319">
    <property type="entry name" value="Oligoribo/pAp-PDE_c-di-AMP_PDE"/>
</dbReference>
<dbReference type="InterPro" id="IPR038763">
    <property type="entry name" value="DHH_sf"/>
</dbReference>
<feature type="domain" description="DHHA1" evidence="2">
    <location>
        <begin position="256"/>
        <end position="333"/>
    </location>
</feature>
<dbReference type="AlphaFoldDB" id="A0A1G6QE52"/>
<name>A0A1G6QE52_9BACT</name>
<dbReference type="STRING" id="1640674.SAMN05216323_106014"/>